<keyword evidence="3" id="KW-0969">Cilium</keyword>
<dbReference type="Gene3D" id="1.20.890.10">
    <property type="entry name" value="cAMP-dependent protein kinase regulatory subunit, dimerization-anchoring domain"/>
    <property type="match status" value="1"/>
</dbReference>
<dbReference type="PANTHER" id="PTHR14952">
    <property type="entry name" value="ROPPORIN-1-LIKE PROTEIN"/>
    <property type="match status" value="1"/>
</dbReference>
<comment type="similarity">
    <text evidence="5">Belongs to the ropporin family.</text>
</comment>
<evidence type="ECO:0008006" key="9">
    <source>
        <dbReference type="Google" id="ProtNLM"/>
    </source>
</evidence>
<evidence type="ECO:0000256" key="3">
    <source>
        <dbReference type="ARBA" id="ARBA00023069"/>
    </source>
</evidence>
<dbReference type="CDD" id="cd23019">
    <property type="entry name" value="DD_ROP"/>
    <property type="match status" value="1"/>
</dbReference>
<dbReference type="PANTHER" id="PTHR14952:SF9">
    <property type="entry name" value="EF-HAND DOMAIN-CONTAINING PROTEIN"/>
    <property type="match status" value="1"/>
</dbReference>
<gene>
    <name evidence="7" type="ORF">TSAR_005589</name>
</gene>
<evidence type="ECO:0000256" key="5">
    <source>
        <dbReference type="ARBA" id="ARBA00035651"/>
    </source>
</evidence>
<evidence type="ECO:0000256" key="6">
    <source>
        <dbReference type="SAM" id="MobiDB-lite"/>
    </source>
</evidence>
<feature type="compositionally biased region" description="Basic and acidic residues" evidence="6">
    <location>
        <begin position="301"/>
        <end position="319"/>
    </location>
</feature>
<sequence>MPLLETDYCIEQINVPPKLPMILKQFCKSAIRTQPYDLLKWSSAYFHALANGEEPPTKLRLEYPPACTAYGLTLGFLKVLLRQLGADYNKVLPLQSILERWDYLCLDRRDSDLIILIGKFRNKCQIKKFLSIAVGLLTRSLTETMITICELFTHEPDGGSAMIPVGLFMEIYGYLASLRCDGAERGSLEDLCLCSETTPSSEAQAPASVGAPEAMAGPVSLASQDTEADIDLELESLTKDDVQSAASEPVIIINNIKQSLVLAMQSFGEETESSFRHEGEASVRSFDPTESSRSKGLGDSGTRKEEVPVTESITKKETQAIESSSIKSKKSSEGTVASENIQKSSDKSSESSRNYPDVPGIGRRLLAEEVATVAIWMSECARRQGGMVGPRNIRHINCPPLEGSNCCANKSRSSDDLLTDK</sequence>
<dbReference type="AlphaFoldDB" id="A0A232FDK5"/>
<dbReference type="OrthoDB" id="10067602at2759"/>
<dbReference type="STRING" id="543379.A0A232FDK5"/>
<proteinExistence type="inferred from homology"/>
<dbReference type="SUPFAM" id="SSF47391">
    <property type="entry name" value="Dimerization-anchoring domain of cAMP-dependent PK regulatory subunit"/>
    <property type="match status" value="1"/>
</dbReference>
<accession>A0A232FDK5</accession>
<feature type="region of interest" description="Disordered" evidence="6">
    <location>
        <begin position="272"/>
        <end position="359"/>
    </location>
</feature>
<protein>
    <recommendedName>
        <fullName evidence="9">Ropporin-1-like protein</fullName>
    </recommendedName>
</protein>
<keyword evidence="2" id="KW-0282">Flagellum</keyword>
<organism evidence="7 8">
    <name type="scientific">Trichomalopsis sarcophagae</name>
    <dbReference type="NCBI Taxonomy" id="543379"/>
    <lineage>
        <taxon>Eukaryota</taxon>
        <taxon>Metazoa</taxon>
        <taxon>Ecdysozoa</taxon>
        <taxon>Arthropoda</taxon>
        <taxon>Hexapoda</taxon>
        <taxon>Insecta</taxon>
        <taxon>Pterygota</taxon>
        <taxon>Neoptera</taxon>
        <taxon>Endopterygota</taxon>
        <taxon>Hymenoptera</taxon>
        <taxon>Apocrita</taxon>
        <taxon>Proctotrupomorpha</taxon>
        <taxon>Chalcidoidea</taxon>
        <taxon>Pteromalidae</taxon>
        <taxon>Pteromalinae</taxon>
        <taxon>Trichomalopsis</taxon>
    </lineage>
</organism>
<evidence type="ECO:0000256" key="2">
    <source>
        <dbReference type="ARBA" id="ARBA00022846"/>
    </source>
</evidence>
<feature type="compositionally biased region" description="Basic and acidic residues" evidence="6">
    <location>
        <begin position="412"/>
        <end position="421"/>
    </location>
</feature>
<comment type="subcellular location">
    <subcellularLocation>
        <location evidence="1">Cell projection</location>
        <location evidence="1">Cilium</location>
        <location evidence="1">Flagellum</location>
    </subcellularLocation>
</comment>
<dbReference type="EMBL" id="NNAY01000415">
    <property type="protein sequence ID" value="OXU28558.1"/>
    <property type="molecule type" value="Genomic_DNA"/>
</dbReference>
<name>A0A232FDK5_9HYME</name>
<evidence type="ECO:0000256" key="4">
    <source>
        <dbReference type="ARBA" id="ARBA00023273"/>
    </source>
</evidence>
<evidence type="ECO:0000256" key="1">
    <source>
        <dbReference type="ARBA" id="ARBA00004230"/>
    </source>
</evidence>
<evidence type="ECO:0000313" key="7">
    <source>
        <dbReference type="EMBL" id="OXU28558.1"/>
    </source>
</evidence>
<reference evidence="7 8" key="1">
    <citation type="journal article" date="2017" name="Curr. Biol.">
        <title>The Evolution of Venom by Co-option of Single-Copy Genes.</title>
        <authorList>
            <person name="Martinson E.O."/>
            <person name="Mrinalini"/>
            <person name="Kelkar Y.D."/>
            <person name="Chang C.H."/>
            <person name="Werren J.H."/>
        </authorList>
    </citation>
    <scope>NUCLEOTIDE SEQUENCE [LARGE SCALE GENOMIC DNA]</scope>
    <source>
        <strain evidence="7 8">Alberta</strain>
        <tissue evidence="7">Whole body</tissue>
    </source>
</reference>
<dbReference type="InterPro" id="IPR047844">
    <property type="entry name" value="ROP_DD"/>
</dbReference>
<evidence type="ECO:0000313" key="8">
    <source>
        <dbReference type="Proteomes" id="UP000215335"/>
    </source>
</evidence>
<comment type="caution">
    <text evidence="7">The sequence shown here is derived from an EMBL/GenBank/DDBJ whole genome shotgun (WGS) entry which is preliminary data.</text>
</comment>
<feature type="region of interest" description="Disordered" evidence="6">
    <location>
        <begin position="402"/>
        <end position="421"/>
    </location>
</feature>
<keyword evidence="8" id="KW-1185">Reference proteome</keyword>
<keyword evidence="4" id="KW-0966">Cell projection</keyword>
<dbReference type="GO" id="GO:0031514">
    <property type="term" value="C:motile cilium"/>
    <property type="evidence" value="ECO:0007669"/>
    <property type="project" value="UniProtKB-SubCell"/>
</dbReference>
<dbReference type="Proteomes" id="UP000215335">
    <property type="component" value="Unassembled WGS sequence"/>
</dbReference>